<dbReference type="Proteomes" id="UP000002010">
    <property type="component" value="Chromosome"/>
</dbReference>
<reference evidence="1 2" key="1">
    <citation type="journal article" date="2009" name="PLoS Genet.">
        <title>The complete genome and proteome of Laribacter hongkongensis reveal potential mechanisms for adaptations to different temperatures and habitats.</title>
        <authorList>
            <person name="Woo P.C."/>
            <person name="Lau S.K."/>
            <person name="Tse H."/>
            <person name="Teng J.L."/>
            <person name="Curreem S.O."/>
            <person name="Tsang A.K."/>
            <person name="Fan R.Y."/>
            <person name="Wong G.K."/>
            <person name="Huang Y."/>
            <person name="Loman N.J."/>
            <person name="Snyder L.A."/>
            <person name="Cai J.J."/>
            <person name="Huang J.D."/>
            <person name="Mak W."/>
            <person name="Pallen M.J."/>
            <person name="Lok S."/>
            <person name="Yuen K.Y."/>
        </authorList>
    </citation>
    <scope>NUCLEOTIDE SEQUENCE [LARGE SCALE GENOMIC DNA]</scope>
    <source>
        <strain evidence="1 2">HLHK9</strain>
    </source>
</reference>
<dbReference type="AlphaFoldDB" id="C1D5T8"/>
<dbReference type="HOGENOM" id="CLU_3044810_0_0_4"/>
<proteinExistence type="predicted"/>
<protein>
    <submittedName>
        <fullName evidence="1">Uncharacterized protein</fullName>
    </submittedName>
</protein>
<organism evidence="1 2">
    <name type="scientific">Laribacter hongkongensis (strain HLHK9)</name>
    <dbReference type="NCBI Taxonomy" id="557598"/>
    <lineage>
        <taxon>Bacteria</taxon>
        <taxon>Pseudomonadati</taxon>
        <taxon>Pseudomonadota</taxon>
        <taxon>Betaproteobacteria</taxon>
        <taxon>Neisseriales</taxon>
        <taxon>Aquaspirillaceae</taxon>
        <taxon>Laribacter</taxon>
    </lineage>
</organism>
<keyword evidence="2" id="KW-1185">Reference proteome</keyword>
<dbReference type="EMBL" id="CP001154">
    <property type="protein sequence ID" value="ACO73969.1"/>
    <property type="molecule type" value="Genomic_DNA"/>
</dbReference>
<accession>C1D5T8</accession>
<sequence>MTFIKFKYGVKPCFEQSESIAKKFLKIPLSSRLRPLMTVFRPLFSPSGRQKKAA</sequence>
<dbReference type="STRING" id="557598.LHK_00977"/>
<evidence type="ECO:0000313" key="2">
    <source>
        <dbReference type="Proteomes" id="UP000002010"/>
    </source>
</evidence>
<name>C1D5T8_LARHH</name>
<evidence type="ECO:0000313" key="1">
    <source>
        <dbReference type="EMBL" id="ACO73969.1"/>
    </source>
</evidence>
<dbReference type="KEGG" id="lhk:LHK_00977"/>
<gene>
    <name evidence="1" type="ordered locus">LHK_00977</name>
</gene>